<evidence type="ECO:0000256" key="1">
    <source>
        <dbReference type="ARBA" id="ARBA00007921"/>
    </source>
</evidence>
<dbReference type="Pfam" id="PF01926">
    <property type="entry name" value="MMR_HSR1"/>
    <property type="match status" value="1"/>
</dbReference>
<feature type="binding site" evidence="6">
    <location>
        <begin position="74"/>
        <end position="78"/>
    </location>
    <ligand>
        <name>GTP</name>
        <dbReference type="ChEBI" id="CHEBI:37565"/>
    </ligand>
</feature>
<dbReference type="NCBIfam" id="TIGR00231">
    <property type="entry name" value="small_GTP"/>
    <property type="match status" value="1"/>
</dbReference>
<comment type="similarity">
    <text evidence="1 6 7">Belongs to the TRAFAC class TrmE-Era-EngA-EngB-Septin-like GTPase superfamily. Era GTPase family.</text>
</comment>
<evidence type="ECO:0000256" key="5">
    <source>
        <dbReference type="ARBA" id="ARBA00023134"/>
    </source>
</evidence>
<keyword evidence="6" id="KW-0699">rRNA-binding</keyword>
<evidence type="ECO:0000256" key="4">
    <source>
        <dbReference type="ARBA" id="ARBA00022884"/>
    </source>
</evidence>
<dbReference type="PANTHER" id="PTHR42698">
    <property type="entry name" value="GTPASE ERA"/>
    <property type="match status" value="1"/>
</dbReference>
<dbReference type="SUPFAM" id="SSF52540">
    <property type="entry name" value="P-loop containing nucleoside triphosphate hydrolases"/>
    <property type="match status" value="1"/>
</dbReference>
<dbReference type="GO" id="GO:0000028">
    <property type="term" value="P:ribosomal small subunit assembly"/>
    <property type="evidence" value="ECO:0007669"/>
    <property type="project" value="TreeGrafter"/>
</dbReference>
<reference evidence="10" key="1">
    <citation type="journal article" date="2018" name="Science">
        <title>A primordial and reversible TCA cycle in a facultatively chemolithoautotrophic thermophile.</title>
        <authorList>
            <person name="Nunoura T."/>
            <person name="Chikaraishi Y."/>
            <person name="Izaki R."/>
            <person name="Suwa T."/>
            <person name="Sato T."/>
            <person name="Harada T."/>
            <person name="Mori K."/>
            <person name="Kato Y."/>
            <person name="Miyazaki M."/>
            <person name="Shimamura S."/>
            <person name="Yanagawa K."/>
            <person name="Shuto A."/>
            <person name="Ohkouchi N."/>
            <person name="Fujita N."/>
            <person name="Takaki Y."/>
            <person name="Atomi H."/>
            <person name="Takai K."/>
        </authorList>
    </citation>
    <scope>NUCLEOTIDE SEQUENCE [LARGE SCALE GENOMIC DNA]</scope>
    <source>
        <strain evidence="10">DSM 17441 / JCM 13301 / NBRC 103674 / ABI70S6</strain>
    </source>
</reference>
<keyword evidence="3 6" id="KW-0547">Nucleotide-binding</keyword>
<evidence type="ECO:0000256" key="7">
    <source>
        <dbReference type="RuleBase" id="RU003761"/>
    </source>
</evidence>
<comment type="function">
    <text evidence="6">An essential GTPase that binds both GDP and GTP, with rapid nucleotide exchange. Plays a role in 16S rRNA processing and 30S ribosomal subunit biogenesis and possibly also in cell cycle regulation and energy metabolism.</text>
</comment>
<dbReference type="OrthoDB" id="9805918at2"/>
<keyword evidence="4 6" id="KW-0694">RNA-binding</keyword>
<keyword evidence="6" id="KW-0690">Ribosome biogenesis</keyword>
<dbReference type="GO" id="GO:0003924">
    <property type="term" value="F:GTPase activity"/>
    <property type="evidence" value="ECO:0007669"/>
    <property type="project" value="UniProtKB-UniRule"/>
</dbReference>
<evidence type="ECO:0000256" key="3">
    <source>
        <dbReference type="ARBA" id="ARBA00022741"/>
    </source>
</evidence>
<dbReference type="InterPro" id="IPR030388">
    <property type="entry name" value="G_ERA_dom"/>
</dbReference>
<dbReference type="InterPro" id="IPR027417">
    <property type="entry name" value="P-loop_NTPase"/>
</dbReference>
<dbReference type="GO" id="GO:0005525">
    <property type="term" value="F:GTP binding"/>
    <property type="evidence" value="ECO:0007669"/>
    <property type="project" value="UniProtKB-UniRule"/>
</dbReference>
<dbReference type="InterPro" id="IPR006073">
    <property type="entry name" value="GTP-bd"/>
</dbReference>
<keyword evidence="5 6" id="KW-0342">GTP-binding</keyword>
<dbReference type="GO" id="GO:0070181">
    <property type="term" value="F:small ribosomal subunit rRNA binding"/>
    <property type="evidence" value="ECO:0007669"/>
    <property type="project" value="UniProtKB-UniRule"/>
</dbReference>
<dbReference type="NCBIfam" id="TIGR00436">
    <property type="entry name" value="era"/>
    <property type="match status" value="1"/>
</dbReference>
<keyword evidence="10" id="KW-1185">Reference proteome</keyword>
<evidence type="ECO:0000313" key="9">
    <source>
        <dbReference type="EMBL" id="BAT70899.1"/>
    </source>
</evidence>
<dbReference type="Gene3D" id="3.30.300.20">
    <property type="match status" value="1"/>
</dbReference>
<dbReference type="KEGG" id="ttk:TST_0089"/>
<dbReference type="HAMAP" id="MF_00367">
    <property type="entry name" value="GTPase_Era"/>
    <property type="match status" value="1"/>
</dbReference>
<dbReference type="EMBL" id="AP013035">
    <property type="protein sequence ID" value="BAT70899.1"/>
    <property type="molecule type" value="Genomic_DNA"/>
</dbReference>
<evidence type="ECO:0000259" key="8">
    <source>
        <dbReference type="PROSITE" id="PS50823"/>
    </source>
</evidence>
<dbReference type="CDD" id="cd22534">
    <property type="entry name" value="KH-II_Era"/>
    <property type="match status" value="1"/>
</dbReference>
<protein>
    <recommendedName>
        <fullName evidence="2 6">GTPase Era</fullName>
    </recommendedName>
</protein>
<dbReference type="CDD" id="cd04163">
    <property type="entry name" value="Era"/>
    <property type="match status" value="1"/>
</dbReference>
<name>A0A0S3QRG8_THET7</name>
<feature type="domain" description="KH type-2" evidence="8">
    <location>
        <begin position="210"/>
        <end position="294"/>
    </location>
</feature>
<dbReference type="AlphaFoldDB" id="A0A0S3QRG8"/>
<keyword evidence="6" id="KW-0963">Cytoplasm</keyword>
<organism evidence="9 10">
    <name type="scientific">Thermosulfidibacter takaii (strain DSM 17441 / JCM 13301 / NBRC 103674 / ABI70S6)</name>
    <dbReference type="NCBI Taxonomy" id="1298851"/>
    <lineage>
        <taxon>Bacteria</taxon>
        <taxon>Pseudomonadati</taxon>
        <taxon>Thermosulfidibacterota</taxon>
        <taxon>Thermosulfidibacteria</taxon>
        <taxon>Thermosulfidibacterales</taxon>
        <taxon>Thermosulfidibacteraceae</taxon>
    </lineage>
</organism>
<gene>
    <name evidence="6" type="primary">era</name>
    <name evidence="9" type="ORF">TST_0089</name>
</gene>
<dbReference type="Gene3D" id="3.40.50.300">
    <property type="entry name" value="P-loop containing nucleotide triphosphate hydrolases"/>
    <property type="match status" value="1"/>
</dbReference>
<dbReference type="PROSITE" id="PS50823">
    <property type="entry name" value="KH_TYPE_2"/>
    <property type="match status" value="1"/>
</dbReference>
<dbReference type="Proteomes" id="UP000063234">
    <property type="component" value="Chromosome"/>
</dbReference>
<dbReference type="InterPro" id="IPR005225">
    <property type="entry name" value="Small_GTP-bd"/>
</dbReference>
<dbReference type="InterPro" id="IPR004044">
    <property type="entry name" value="KH_dom_type_2"/>
</dbReference>
<dbReference type="STRING" id="1298851.TST_0089"/>
<comment type="subunit">
    <text evidence="6">Monomer.</text>
</comment>
<accession>A0A0S3QRG8</accession>
<sequence>MEKERVLWKNENGGKVSMKWAKVTILGKANVGKSTLINRLLAKKIAGVTPIPGTTAKAIVGERTFGDLRVFFVDTPGFLKPRDEQDEEAMVESLREVMDTDLIYFLIDAHTGITKEDQSILEKLAPYKGQIPIFIVINKIDGVPKEKLLPFIQEVSEELYWDEIVPVSARRGANIDELIKTTLKYLKGREGEPPAYLVEVDEKPLLHDIIREKVLTKIKGPVARGIRVEVGEVDIGEGRVYVQAFIVVERPSVKAMVIGRGGQMIKAIGTMARQEMEEKFGKKVFVELSVVEEKRRV</sequence>
<comment type="subcellular location">
    <subcellularLocation>
        <location evidence="6">Cytoplasm</location>
    </subcellularLocation>
    <subcellularLocation>
        <location evidence="6">Cell membrane</location>
        <topology evidence="6">Peripheral membrane protein</topology>
    </subcellularLocation>
</comment>
<feature type="binding site" evidence="6">
    <location>
        <begin position="138"/>
        <end position="141"/>
    </location>
    <ligand>
        <name>GTP</name>
        <dbReference type="ChEBI" id="CHEBI:37565"/>
    </ligand>
</feature>
<dbReference type="PANTHER" id="PTHR42698:SF1">
    <property type="entry name" value="GTPASE ERA, MITOCHONDRIAL"/>
    <property type="match status" value="1"/>
</dbReference>
<dbReference type="GO" id="GO:0043024">
    <property type="term" value="F:ribosomal small subunit binding"/>
    <property type="evidence" value="ECO:0007669"/>
    <property type="project" value="TreeGrafter"/>
</dbReference>
<dbReference type="SUPFAM" id="SSF54814">
    <property type="entry name" value="Prokaryotic type KH domain (KH-domain type II)"/>
    <property type="match status" value="1"/>
</dbReference>
<evidence type="ECO:0000313" key="10">
    <source>
        <dbReference type="Proteomes" id="UP000063234"/>
    </source>
</evidence>
<dbReference type="InterPro" id="IPR005662">
    <property type="entry name" value="GTPase_Era-like"/>
</dbReference>
<evidence type="ECO:0000256" key="6">
    <source>
        <dbReference type="HAMAP-Rule" id="MF_00367"/>
    </source>
</evidence>
<proteinExistence type="inferred from homology"/>
<dbReference type="InterPro" id="IPR015946">
    <property type="entry name" value="KH_dom-like_a/b"/>
</dbReference>
<dbReference type="InterPro" id="IPR009019">
    <property type="entry name" value="KH_sf_prok-type"/>
</dbReference>
<keyword evidence="6" id="KW-1003">Cell membrane</keyword>
<feature type="binding site" evidence="6">
    <location>
        <begin position="27"/>
        <end position="34"/>
    </location>
    <ligand>
        <name>GTP</name>
        <dbReference type="ChEBI" id="CHEBI:37565"/>
    </ligand>
</feature>
<dbReference type="PRINTS" id="PR00449">
    <property type="entry name" value="RASTRNSFRMNG"/>
</dbReference>
<evidence type="ECO:0000256" key="2">
    <source>
        <dbReference type="ARBA" id="ARBA00020484"/>
    </source>
</evidence>
<dbReference type="Pfam" id="PF07650">
    <property type="entry name" value="KH_2"/>
    <property type="match status" value="1"/>
</dbReference>
<keyword evidence="6" id="KW-0472">Membrane</keyword>
<dbReference type="GO" id="GO:0005829">
    <property type="term" value="C:cytosol"/>
    <property type="evidence" value="ECO:0007669"/>
    <property type="project" value="TreeGrafter"/>
</dbReference>
<dbReference type="GO" id="GO:0005886">
    <property type="term" value="C:plasma membrane"/>
    <property type="evidence" value="ECO:0007669"/>
    <property type="project" value="UniProtKB-SubCell"/>
</dbReference>
<dbReference type="RefSeq" id="WP_144436839.1">
    <property type="nucleotide sequence ID" value="NZ_AP013035.1"/>
</dbReference>